<dbReference type="InterPro" id="IPR037524">
    <property type="entry name" value="PA14/GLEYA"/>
</dbReference>
<dbReference type="CDD" id="cd00222">
    <property type="entry name" value="CollagenBindB"/>
    <property type="match status" value="1"/>
</dbReference>
<dbReference type="GO" id="GO:0005576">
    <property type="term" value="C:extracellular region"/>
    <property type="evidence" value="ECO:0007669"/>
    <property type="project" value="TreeGrafter"/>
</dbReference>
<name>A0A9W6CHI6_9FIRM</name>
<dbReference type="InterPro" id="IPR019931">
    <property type="entry name" value="LPXTG_anchor"/>
</dbReference>
<feature type="compositionally biased region" description="Low complexity" evidence="5">
    <location>
        <begin position="40"/>
        <end position="86"/>
    </location>
</feature>
<feature type="compositionally biased region" description="Low complexity" evidence="5">
    <location>
        <begin position="104"/>
        <end position="122"/>
    </location>
</feature>
<dbReference type="InterPro" id="IPR055382">
    <property type="entry name" value="DUF7601"/>
</dbReference>
<dbReference type="InterPro" id="IPR051154">
    <property type="entry name" value="Prespore-cell_inducing_factor"/>
</dbReference>
<feature type="domain" description="PA14" evidence="8">
    <location>
        <begin position="603"/>
        <end position="789"/>
    </location>
</feature>
<evidence type="ECO:0000313" key="9">
    <source>
        <dbReference type="EMBL" id="GLG90073.1"/>
    </source>
</evidence>
<dbReference type="Pfam" id="PF24547">
    <property type="entry name" value="DUF7601"/>
    <property type="match status" value="2"/>
</dbReference>
<dbReference type="PROSITE" id="PS51820">
    <property type="entry name" value="PA14"/>
    <property type="match status" value="1"/>
</dbReference>
<dbReference type="EMBL" id="BSCH01000008">
    <property type="protein sequence ID" value="GLG90073.1"/>
    <property type="molecule type" value="Genomic_DNA"/>
</dbReference>
<dbReference type="Gene3D" id="2.60.40.1140">
    <property type="entry name" value="Collagen-binding surface protein Cna, B-type domain"/>
    <property type="match status" value="4"/>
</dbReference>
<dbReference type="Pfam" id="PF17802">
    <property type="entry name" value="SpaA"/>
    <property type="match status" value="1"/>
</dbReference>
<dbReference type="PANTHER" id="PTHR31137">
    <property type="entry name" value="PROTEIN PSIB-RELATED-RELATED"/>
    <property type="match status" value="1"/>
</dbReference>
<keyword evidence="4" id="KW-0572">Peptidoglycan-anchor</keyword>
<dbReference type="Proteomes" id="UP001145094">
    <property type="component" value="Unassembled WGS sequence"/>
</dbReference>
<dbReference type="NCBIfam" id="TIGR02148">
    <property type="entry name" value="Fibro_Slime"/>
    <property type="match status" value="1"/>
</dbReference>
<keyword evidence="6" id="KW-0812">Transmembrane</keyword>
<feature type="compositionally biased region" description="Basic and acidic residues" evidence="5">
    <location>
        <begin position="145"/>
        <end position="160"/>
    </location>
</feature>
<reference evidence="9" key="2">
    <citation type="submission" date="2022-11" db="EMBL/GenBank/DDBJ databases">
        <title>Draft genome sequence of Sellimonas catena strain 18CBH55.</title>
        <authorList>
            <person name="Atsushi H."/>
            <person name="Moriya O."/>
            <person name="Mitsuo S."/>
        </authorList>
    </citation>
    <scope>NUCLEOTIDE SEQUENCE</scope>
    <source>
        <strain evidence="9">18CBH55</strain>
    </source>
</reference>
<evidence type="ECO:0000256" key="2">
    <source>
        <dbReference type="ARBA" id="ARBA00022525"/>
    </source>
</evidence>
<keyword evidence="6" id="KW-1133">Transmembrane helix</keyword>
<evidence type="ECO:0000259" key="8">
    <source>
        <dbReference type="PROSITE" id="PS51820"/>
    </source>
</evidence>
<evidence type="ECO:0000256" key="4">
    <source>
        <dbReference type="ARBA" id="ARBA00023088"/>
    </source>
</evidence>
<evidence type="ECO:0000256" key="5">
    <source>
        <dbReference type="SAM" id="MobiDB-lite"/>
    </source>
</evidence>
<comment type="caution">
    <text evidence="9">The sequence shown here is derived from an EMBL/GenBank/DDBJ whole genome shotgun (WGS) entry which is preliminary data.</text>
</comment>
<keyword evidence="2" id="KW-0964">Secreted</keyword>
<feature type="compositionally biased region" description="Low complexity" evidence="5">
    <location>
        <begin position="129"/>
        <end position="138"/>
    </location>
</feature>
<dbReference type="RefSeq" id="WP_281845016.1">
    <property type="nucleotide sequence ID" value="NZ_BSCH01000008.1"/>
</dbReference>
<evidence type="ECO:0000256" key="3">
    <source>
        <dbReference type="ARBA" id="ARBA00022729"/>
    </source>
</evidence>
<reference evidence="9" key="3">
    <citation type="journal article" date="2023" name="Int. J. Syst. Evol. Microbiol.">
        <title>Sellimonas catena sp. nov., isolated from human faeces.</title>
        <authorList>
            <person name="Hisatomi A."/>
            <person name="Ohkuma M."/>
            <person name="Sakamoto M."/>
        </authorList>
    </citation>
    <scope>NUCLEOTIDE SEQUENCE</scope>
    <source>
        <strain evidence="9">18CBH55</strain>
    </source>
</reference>
<protein>
    <recommendedName>
        <fullName evidence="8">PA14 domain-containing protein</fullName>
    </recommendedName>
</protein>
<dbReference type="Gene3D" id="2.60.40.10">
    <property type="entry name" value="Immunoglobulins"/>
    <property type="match status" value="1"/>
</dbReference>
<keyword evidence="6" id="KW-0472">Membrane</keyword>
<evidence type="ECO:0000256" key="7">
    <source>
        <dbReference type="SAM" id="SignalP"/>
    </source>
</evidence>
<dbReference type="Pfam" id="PF00746">
    <property type="entry name" value="Gram_pos_anchor"/>
    <property type="match status" value="1"/>
</dbReference>
<feature type="chain" id="PRO_5040985548" description="PA14 domain-containing protein" evidence="7">
    <location>
        <begin position="31"/>
        <end position="1548"/>
    </location>
</feature>
<dbReference type="InterPro" id="IPR011874">
    <property type="entry name" value="Fibro_Slime"/>
</dbReference>
<evidence type="ECO:0000256" key="1">
    <source>
        <dbReference type="ARBA" id="ARBA00022512"/>
    </source>
</evidence>
<organism evidence="9 10">
    <name type="scientific">Sellimonas catena</name>
    <dbReference type="NCBI Taxonomy" id="2994035"/>
    <lineage>
        <taxon>Bacteria</taxon>
        <taxon>Bacillati</taxon>
        <taxon>Bacillota</taxon>
        <taxon>Clostridia</taxon>
        <taxon>Lachnospirales</taxon>
        <taxon>Lachnospiraceae</taxon>
        <taxon>Sellimonas</taxon>
    </lineage>
</organism>
<dbReference type="InterPro" id="IPR041033">
    <property type="entry name" value="SpaA_PFL_dom_1"/>
</dbReference>
<evidence type="ECO:0000313" key="10">
    <source>
        <dbReference type="Proteomes" id="UP001145094"/>
    </source>
</evidence>
<accession>A0A9W6CHI6</accession>
<feature type="region of interest" description="Disordered" evidence="5">
    <location>
        <begin position="40"/>
        <end position="171"/>
    </location>
</feature>
<feature type="signal peptide" evidence="7">
    <location>
        <begin position="1"/>
        <end position="30"/>
    </location>
</feature>
<feature type="transmembrane region" description="Helical" evidence="6">
    <location>
        <begin position="1519"/>
        <end position="1538"/>
    </location>
</feature>
<keyword evidence="1" id="KW-0134">Cell wall</keyword>
<proteinExistence type="predicted"/>
<dbReference type="InterPro" id="IPR008454">
    <property type="entry name" value="Collagen-bd_Cna-like_B-typ_dom"/>
</dbReference>
<gene>
    <name evidence="9" type="ORF">Selli2_15000</name>
</gene>
<reference evidence="9" key="1">
    <citation type="submission" date="2022-11" db="EMBL/GenBank/DDBJ databases">
        <title>Draft genome sequence of Sellimonas catena strain 18CBH55.</title>
        <authorList>
            <person name="Hisatomi A."/>
            <person name="Ohkuma M."/>
            <person name="Sakamoto M."/>
        </authorList>
    </citation>
    <scope>NUCLEOTIDE SEQUENCE</scope>
    <source>
        <strain evidence="9">18CBH55</strain>
    </source>
</reference>
<sequence length="1548" mass="171601">MKSKRRKRVIASVLCMVLMLSTGMSTLAEADAGTVPAVEETTAAQTTAQETKSTSTDAQTAETETQTQTETENQTETKQTEEAAQTKQEETTAVQPTEEASGGETTQTETDQTAQNTQDQTTSAETSGTETQNETVETQTEETETTTKKEETQETKEEAKVSPAFSETYENSEVTVKVTAEEGIVPEGAKLSVTPIVKKEITDQMSEEEKAEAKKINDQYDLTEKKLSEDSDKNKETMEGFLAYDISFLVDGKEVEPSGDVKVVIDFKKAAVPEGVSEDSKVSIKHMKEDVNAENGIVVEDMGEKADVQTTEKTEVKKVEFTAESFSVFTITWKEDRHEGSLTIMVVDSNGKSIGNERVAFDEKDFNWRDEKAVTVDAILDKVIQKMESGECSKETFNKAVYGENGEFSFFAPEINGFKYKSTDSTYEFRYQPVDNEKSWNPISSEDVIYFIFGEDPELSFTPIDTESTKDTIDINLFDYQVGSDGDESADWENSEGINRDHVLKFVDDKGENHQTVNINQDGSSGKINSGMVENKLVDGYPKLSTEKTEKAELLDYLFDLSEKNNVKKVYSGLDKLFTIDQEGYHVFNSDQHYAYLKNNGSSFAKEFTVGNIAGQNSPGFYPFSQPTSSTIADIKESSDAATLGYTGVNHYYGMTIATSFIQPKGGKINNNQDMIFEFSGDDDVWVFIDDVLVLDLGGIHGKVSGTINFANGEVTRTDIKGSKASGTTLKEAFDKAGVNVELESTGGFADYSTHTIKFFYLERGNFDSNCMIKFNFPTIPKDSVAVAKEVTDEDGNGIDYADDIDFKFNIKVDGSNYANKEYALWKNGEEVVDEYGQPVTGTTDSDGNFTLKHSEMAVFSGISADSQYQVTELGAYLNGYTVYIDGTVHEVNPDSTSGITVPSVQTDMLTVGEDQSVVFRNEIKNRATLNIKKQLATGEEATNKEFQIKLKIQGVEYEGTYSVGAQSGFEANDGIIALKAGQTATITGLPYGVSFEVEEMLDGVYQPTYGIDGSVTDIVIPSNGDEDNTVTTASAQMIGESANVTVTNSKLEKGAGTTDVAVDKTWDNSQGNYELPKYVTVTLYEDVNRDGQWDINDKLVSDVSPIQLNALNGWHGKWENLSGDTDFVVKEEYPEGYKLKITESVNDITNVVYIDRIETCRNLKWDLQKNNMLVTKKGSDWVIWTLHDLDLSDDEKKEVIDWIQEKVNGNMQFDNTEFAFGEGGFGENSNINLVDIGDGDWQLQFGHSSTWSMFWYFKYDRTQKITLTNKIIPDYKTSLNVTKVWSDNNPSGLTVEIQLLQNDKPYIVNGSEVKITLLGENNSWSYTFEDLPYFSSVDGGWIVNEYTVKETKIGDSEVVDNYANGYISSVSGSMENGYVITNEKTTPWQIIKVSSSDQDITLEGAKFTLKTSEADDANPETDVTYWGKSDGSGIVKWFSDDQFTEGNEIDFIPDGTYVLTEIGAPDGYSVNKTNWTITIQSGNVTISGETPTKIGNVLTFYYKNTPLYELPSAGGPGIYWYTIGGMLLMIAGTLVLYKNKRREVLKR</sequence>
<dbReference type="SUPFAM" id="SSF49478">
    <property type="entry name" value="Cna protein B-type domain"/>
    <property type="match status" value="1"/>
</dbReference>
<dbReference type="InterPro" id="IPR013783">
    <property type="entry name" value="Ig-like_fold"/>
</dbReference>
<keyword evidence="3 7" id="KW-0732">Signal</keyword>
<evidence type="ECO:0000256" key="6">
    <source>
        <dbReference type="SAM" id="Phobius"/>
    </source>
</evidence>